<dbReference type="SUPFAM" id="SSF48371">
    <property type="entry name" value="ARM repeat"/>
    <property type="match status" value="1"/>
</dbReference>
<organism evidence="2">
    <name type="scientific">Graphocephala atropunctata</name>
    <dbReference type="NCBI Taxonomy" id="36148"/>
    <lineage>
        <taxon>Eukaryota</taxon>
        <taxon>Metazoa</taxon>
        <taxon>Ecdysozoa</taxon>
        <taxon>Arthropoda</taxon>
        <taxon>Hexapoda</taxon>
        <taxon>Insecta</taxon>
        <taxon>Pterygota</taxon>
        <taxon>Neoptera</taxon>
        <taxon>Paraneoptera</taxon>
        <taxon>Hemiptera</taxon>
        <taxon>Auchenorrhyncha</taxon>
        <taxon>Membracoidea</taxon>
        <taxon>Cicadellidae</taxon>
        <taxon>Cicadellinae</taxon>
        <taxon>Cicadellini</taxon>
        <taxon>Graphocephala</taxon>
    </lineage>
</organism>
<dbReference type="GO" id="GO:0005829">
    <property type="term" value="C:cytosol"/>
    <property type="evidence" value="ECO:0007669"/>
    <property type="project" value="TreeGrafter"/>
</dbReference>
<dbReference type="AlphaFoldDB" id="A0A1B6LV72"/>
<dbReference type="InterPro" id="IPR018870">
    <property type="entry name" value="Tti2"/>
</dbReference>
<dbReference type="Pfam" id="PF10521">
    <property type="entry name" value="Tti2"/>
    <property type="match status" value="1"/>
</dbReference>
<sequence length="418" mass="48040">MATNDSCRPTTQHLSRTNEILFTDLTNYIKSSMLVELRNNFDEPPQESDFKHHHLNVEQNLTNATSLLSKISKNEVIPNRILILIILVAGENSKIGVWTNTKIMMYADSLLKDILNRCGYLDFSSLIGSEIDEILSELRPKLMKNSWRNYPAAVNCFIWILFSLKCPLLGEYLNHVLPTCLLLTDDHVYTNKVKGLQCLHHVASNVSRTDLNQYGQGAVIYKAVEHMIYLREPEIIPYLGKCLAALLSKTEHSPTSVSLSWNHFDDLLNVWLPSMEMEQKLVLREAYMDSLDGILQAMGLGSARWSTKLLLIFSDYCEQEHTCEKSLKSLFTFIKSAWPRISIHFHSIVFILMKVIINGKSKGSISKYSTRQSLLLVKKCFKALEELCHSDFCDFLTNMKKNDEMVHFYKLITEWEES</sequence>
<protein>
    <recommendedName>
        <fullName evidence="3">TELO2-interacting protein 2</fullName>
    </recommendedName>
</protein>
<accession>A0A1B6LV72</accession>
<evidence type="ECO:0000313" key="2">
    <source>
        <dbReference type="EMBL" id="JAT27559.1"/>
    </source>
</evidence>
<name>A0A1B6LV72_9HEMI</name>
<proteinExistence type="inferred from homology"/>
<dbReference type="PANTHER" id="PTHR32226:SF2">
    <property type="entry name" value="TELO2-INTERACTING PROTEIN 2"/>
    <property type="match status" value="1"/>
</dbReference>
<dbReference type="PANTHER" id="PTHR32226">
    <property type="entry name" value="TELO2-INTERACTING PROTEIN 2"/>
    <property type="match status" value="1"/>
</dbReference>
<comment type="similarity">
    <text evidence="1">Belongs to the TTI2 family.</text>
</comment>
<evidence type="ECO:0008006" key="3">
    <source>
        <dbReference type="Google" id="ProtNLM"/>
    </source>
</evidence>
<dbReference type="GO" id="GO:0005634">
    <property type="term" value="C:nucleus"/>
    <property type="evidence" value="ECO:0007669"/>
    <property type="project" value="TreeGrafter"/>
</dbReference>
<gene>
    <name evidence="2" type="ORF">g.7452</name>
</gene>
<dbReference type="EMBL" id="GEBQ01012418">
    <property type="protein sequence ID" value="JAT27559.1"/>
    <property type="molecule type" value="Transcribed_RNA"/>
</dbReference>
<reference evidence="2" key="1">
    <citation type="submission" date="2015-11" db="EMBL/GenBank/DDBJ databases">
        <title>De novo transcriptome assembly of four potential Pierce s Disease insect vectors from Arizona vineyards.</title>
        <authorList>
            <person name="Tassone E.E."/>
        </authorList>
    </citation>
    <scope>NUCLEOTIDE SEQUENCE</scope>
</reference>
<dbReference type="InterPro" id="IPR016024">
    <property type="entry name" value="ARM-type_fold"/>
</dbReference>
<evidence type="ECO:0000256" key="1">
    <source>
        <dbReference type="ARBA" id="ARBA00034736"/>
    </source>
</evidence>
<dbReference type="GO" id="GO:0110078">
    <property type="term" value="C:TTT Hsp90 cochaperone complex"/>
    <property type="evidence" value="ECO:0007669"/>
    <property type="project" value="InterPro"/>
</dbReference>